<dbReference type="Proteomes" id="UP000682739">
    <property type="component" value="Chromosome"/>
</dbReference>
<name>A0A975DBQ7_9GAMM</name>
<organism evidence="1 2">
    <name type="scientific">Psychrosphaera ytuae</name>
    <dbReference type="NCBI Taxonomy" id="2820710"/>
    <lineage>
        <taxon>Bacteria</taxon>
        <taxon>Pseudomonadati</taxon>
        <taxon>Pseudomonadota</taxon>
        <taxon>Gammaproteobacteria</taxon>
        <taxon>Alteromonadales</taxon>
        <taxon>Pseudoalteromonadaceae</taxon>
        <taxon>Psychrosphaera</taxon>
    </lineage>
</organism>
<dbReference type="RefSeq" id="WP_208832063.1">
    <property type="nucleotide sequence ID" value="NZ_CP072110.1"/>
</dbReference>
<dbReference type="KEGG" id="psym:J1N51_00470"/>
<keyword evidence="2" id="KW-1185">Reference proteome</keyword>
<protein>
    <submittedName>
        <fullName evidence="1">Uncharacterized protein</fullName>
    </submittedName>
</protein>
<dbReference type="AlphaFoldDB" id="A0A975DBQ7"/>
<reference evidence="1" key="1">
    <citation type="submission" date="2021-03" db="EMBL/GenBank/DDBJ databases">
        <title>Description of Psychrosphaera ytuae sp. nov. isolated from deep sea sediment of South China Sea.</title>
        <authorList>
            <person name="Zhang J."/>
            <person name="Xu X.-D."/>
        </authorList>
    </citation>
    <scope>NUCLEOTIDE SEQUENCE</scope>
    <source>
        <strain evidence="1">MTZ26</strain>
    </source>
</reference>
<evidence type="ECO:0000313" key="2">
    <source>
        <dbReference type="Proteomes" id="UP000682739"/>
    </source>
</evidence>
<dbReference type="EMBL" id="CP072110">
    <property type="protein sequence ID" value="QTH64008.1"/>
    <property type="molecule type" value="Genomic_DNA"/>
</dbReference>
<proteinExistence type="predicted"/>
<sequence>MVFQTDPKVFIALLSPLVISGCYSTPYVKNDTKRLITPEIHSEPFKVTLAAAASKSDEITPRYDELNVNDGDLSIEARMTTGGGGEIFISSGEVEGAGFVYQFMGEHFDVAPVHNISAAISAGYYRFKSDQVASDDYTGWEVEQHMVDVSLIAGFRTHDRGLLFASVFYRGGDIDVNVIPELSEQDELSSYFYRRIFTCDDLSDNCTGNQFEATSQISGFNFGYRHDFYKWLSLTGEIVYYQEDVFDKKQSDQAINFKVGFHF</sequence>
<evidence type="ECO:0000313" key="1">
    <source>
        <dbReference type="EMBL" id="QTH64008.1"/>
    </source>
</evidence>
<accession>A0A975DBQ7</accession>
<gene>
    <name evidence="1" type="ORF">J1N51_00470</name>
</gene>